<dbReference type="Proteomes" id="UP000636479">
    <property type="component" value="Unassembled WGS sequence"/>
</dbReference>
<evidence type="ECO:0000313" key="2">
    <source>
        <dbReference type="EMBL" id="KAF7297465.1"/>
    </source>
</evidence>
<gene>
    <name evidence="2" type="ORF">MIND_00980200</name>
</gene>
<proteinExistence type="predicted"/>
<protein>
    <submittedName>
        <fullName evidence="2">Uncharacterized protein</fullName>
    </submittedName>
</protein>
<comment type="caution">
    <text evidence="2">The sequence shown here is derived from an EMBL/GenBank/DDBJ whole genome shotgun (WGS) entry which is preliminary data.</text>
</comment>
<sequence>MSGDAAEAGAGAGGCCAVVFYTIFAPFCNTKSWGSGGSNGVAGCCGSCCNRSFNEDSMDKWDGIKRDGEGQGGEKQTQPGPTAAMAMPAKTEGAVADS</sequence>
<name>A0A8H6SEU2_9AGAR</name>
<reference evidence="2" key="1">
    <citation type="submission" date="2020-05" db="EMBL/GenBank/DDBJ databases">
        <title>Mycena genomes resolve the evolution of fungal bioluminescence.</title>
        <authorList>
            <person name="Tsai I.J."/>
        </authorList>
    </citation>
    <scope>NUCLEOTIDE SEQUENCE</scope>
    <source>
        <strain evidence="2">171206Taipei</strain>
    </source>
</reference>
<keyword evidence="3" id="KW-1185">Reference proteome</keyword>
<dbReference type="EMBL" id="JACAZF010000008">
    <property type="protein sequence ID" value="KAF7297465.1"/>
    <property type="molecule type" value="Genomic_DNA"/>
</dbReference>
<evidence type="ECO:0000313" key="3">
    <source>
        <dbReference type="Proteomes" id="UP000636479"/>
    </source>
</evidence>
<dbReference type="OrthoDB" id="2608976at2759"/>
<dbReference type="GeneID" id="59348928"/>
<evidence type="ECO:0000256" key="1">
    <source>
        <dbReference type="SAM" id="MobiDB-lite"/>
    </source>
</evidence>
<accession>A0A8H6SEU2</accession>
<feature type="compositionally biased region" description="Basic and acidic residues" evidence="1">
    <location>
        <begin position="60"/>
        <end position="69"/>
    </location>
</feature>
<dbReference type="RefSeq" id="XP_037217824.1">
    <property type="nucleotide sequence ID" value="XM_037366412.1"/>
</dbReference>
<organism evidence="2 3">
    <name type="scientific">Mycena indigotica</name>
    <dbReference type="NCBI Taxonomy" id="2126181"/>
    <lineage>
        <taxon>Eukaryota</taxon>
        <taxon>Fungi</taxon>
        <taxon>Dikarya</taxon>
        <taxon>Basidiomycota</taxon>
        <taxon>Agaricomycotina</taxon>
        <taxon>Agaricomycetes</taxon>
        <taxon>Agaricomycetidae</taxon>
        <taxon>Agaricales</taxon>
        <taxon>Marasmiineae</taxon>
        <taxon>Mycenaceae</taxon>
        <taxon>Mycena</taxon>
    </lineage>
</organism>
<dbReference type="AlphaFoldDB" id="A0A8H6SEU2"/>
<feature type="region of interest" description="Disordered" evidence="1">
    <location>
        <begin position="60"/>
        <end position="98"/>
    </location>
</feature>